<dbReference type="InterPro" id="IPR008271">
    <property type="entry name" value="Ser/Thr_kinase_AS"/>
</dbReference>
<evidence type="ECO:0000259" key="1">
    <source>
        <dbReference type="PROSITE" id="PS50011"/>
    </source>
</evidence>
<feature type="domain" description="Protein kinase" evidence="1">
    <location>
        <begin position="176"/>
        <end position="524"/>
    </location>
</feature>
<dbReference type="GO" id="GO:0004674">
    <property type="term" value="F:protein serine/threonine kinase activity"/>
    <property type="evidence" value="ECO:0007669"/>
    <property type="project" value="TreeGrafter"/>
</dbReference>
<keyword evidence="2" id="KW-0808">Transferase</keyword>
<proteinExistence type="predicted"/>
<dbReference type="SMART" id="SM00220">
    <property type="entry name" value="S_TKc"/>
    <property type="match status" value="1"/>
</dbReference>
<accession>A0A074XRV5</accession>
<dbReference type="Proteomes" id="UP000030706">
    <property type="component" value="Unassembled WGS sequence"/>
</dbReference>
<dbReference type="Gene3D" id="1.10.510.10">
    <property type="entry name" value="Transferase(Phosphotransferase) domain 1"/>
    <property type="match status" value="1"/>
</dbReference>
<gene>
    <name evidence="2" type="ORF">M438DRAFT_341958</name>
</gene>
<dbReference type="HOGENOM" id="CLU_312370_0_0_1"/>
<dbReference type="InterPro" id="IPR011009">
    <property type="entry name" value="Kinase-like_dom_sf"/>
</dbReference>
<dbReference type="InterPro" id="IPR000719">
    <property type="entry name" value="Prot_kinase_dom"/>
</dbReference>
<protein>
    <submittedName>
        <fullName evidence="2">Kinase-like protein</fullName>
    </submittedName>
</protein>
<dbReference type="PANTHER" id="PTHR44329">
    <property type="entry name" value="SERINE/THREONINE-PROTEIN KINASE TNNI3K-RELATED"/>
    <property type="match status" value="1"/>
</dbReference>
<dbReference type="PROSITE" id="PS00108">
    <property type="entry name" value="PROTEIN_KINASE_ST"/>
    <property type="match status" value="1"/>
</dbReference>
<dbReference type="GO" id="GO:0005524">
    <property type="term" value="F:ATP binding"/>
    <property type="evidence" value="ECO:0007669"/>
    <property type="project" value="InterPro"/>
</dbReference>
<dbReference type="Pfam" id="PF00069">
    <property type="entry name" value="Pkinase"/>
    <property type="match status" value="1"/>
</dbReference>
<keyword evidence="3" id="KW-1185">Reference proteome</keyword>
<dbReference type="AlphaFoldDB" id="A0A074XRV5"/>
<dbReference type="RefSeq" id="XP_029764540.1">
    <property type="nucleotide sequence ID" value="XM_029904634.1"/>
</dbReference>
<evidence type="ECO:0000313" key="2">
    <source>
        <dbReference type="EMBL" id="KEQ88353.1"/>
    </source>
</evidence>
<keyword evidence="2" id="KW-0418">Kinase</keyword>
<dbReference type="InterPro" id="IPR051681">
    <property type="entry name" value="Ser/Thr_Kinases-Pseudokinases"/>
</dbReference>
<dbReference type="EMBL" id="KL584975">
    <property type="protein sequence ID" value="KEQ88353.1"/>
    <property type="molecule type" value="Genomic_DNA"/>
</dbReference>
<dbReference type="GeneID" id="40746940"/>
<organism evidence="2 3">
    <name type="scientific">Aureobasidium pullulans EXF-150</name>
    <dbReference type="NCBI Taxonomy" id="1043002"/>
    <lineage>
        <taxon>Eukaryota</taxon>
        <taxon>Fungi</taxon>
        <taxon>Dikarya</taxon>
        <taxon>Ascomycota</taxon>
        <taxon>Pezizomycotina</taxon>
        <taxon>Dothideomycetes</taxon>
        <taxon>Dothideomycetidae</taxon>
        <taxon>Dothideales</taxon>
        <taxon>Saccotheciaceae</taxon>
        <taxon>Aureobasidium</taxon>
    </lineage>
</organism>
<evidence type="ECO:0000313" key="3">
    <source>
        <dbReference type="Proteomes" id="UP000030706"/>
    </source>
</evidence>
<dbReference type="STRING" id="1043002.A0A074XRV5"/>
<name>A0A074XRV5_AURPU</name>
<sequence length="939" mass="106988">MSPQLLKRLSERLQPGSMVCEEIRQASLESLLPEPEDAQRFATAQSCKDVWIAYRRSHDMSFLNLVSKRLGWSQDVKRRIHKDRLNSLSALMWLVDDLKKFEKLVKLFRLEEEDVEIQGNKAFENIKVVARDRIDDNALHEIRKILCKKTRDVIEMNNAVEEAQQIFYPIRISSVEDTQRNLPRGRRLPLLESLRIYPTLSNVKGADIRSESPEKAVYTVRVVEAYLPPHSPTVFRVAIKKAKLLKVTKEISALTKIAQCISRPDSIMASLGAVRIDNWCYIFSELADCDLEMILLQQLVIDLEDEPPGPSGLTWPSYFLDGSLDIAKGLEWLHYHIPPLEGQPQQCFHLDLKPNNILVFGAEKSWIWKITDFGEASFWVHNERVISGEWSPYTNTTRPADIYQAPEVERHEVGRACDIWSFGCILTDILVYVCDPRGGVRALHRALENARETSEQERLAFYGREEGTGTPSLKREVVEILNDMTTSNVPWVPPCRDMVLELLQSDESARPSAIMVNNEIQNLFDHFASEGYSQPRIPKLYAHHPEGLSLSPLLKSFSNRSSPLWTKRYVSKVNAKNIFIAENEAWLIYQSSESIGSVRLTEAALWDNDEGLPQFQTLFPDLTEMKSIKFVSNSGAYLAILRDGASRNKYIIMVQHLGQETDPEKVVLESRSPPFGLSNSRDGHILVRFRDHVRLYCRNHTGSRKSYDKKLVSELETACFSGDGKYVYAWSVADQGPEGARSRFWYVWETASWITEDPPPVPLECQKPWTNRHNTPGVPCREIVVPLDGIPYHFDNGDPQGVPVLLHFLSFDDLGHVTLVFTRSGSLHSVQLQDRITGVYQACALLESHKPRVFLVRSKSGRGFRVQSFALSDILTSTWYPRSLDDTPKLAEVNMLTMLTENFDTCNISFVVSHSEVGSMAYAAGTEDRRMVVYKAKLR</sequence>
<dbReference type="OrthoDB" id="5986190at2759"/>
<reference evidence="2 3" key="1">
    <citation type="journal article" date="2014" name="BMC Genomics">
        <title>Genome sequencing of four Aureobasidium pullulans varieties: biotechnological potential, stress tolerance, and description of new species.</title>
        <authorList>
            <person name="Gostin Ar C."/>
            <person name="Ohm R.A."/>
            <person name="Kogej T."/>
            <person name="Sonjak S."/>
            <person name="Turk M."/>
            <person name="Zajc J."/>
            <person name="Zalar P."/>
            <person name="Grube M."/>
            <person name="Sun H."/>
            <person name="Han J."/>
            <person name="Sharma A."/>
            <person name="Chiniquy J."/>
            <person name="Ngan C.Y."/>
            <person name="Lipzen A."/>
            <person name="Barry K."/>
            <person name="Grigoriev I.V."/>
            <person name="Gunde-Cimerman N."/>
        </authorList>
    </citation>
    <scope>NUCLEOTIDE SEQUENCE [LARGE SCALE GENOMIC DNA]</scope>
    <source>
        <strain evidence="2 3">EXF-150</strain>
    </source>
</reference>
<dbReference type="SUPFAM" id="SSF56112">
    <property type="entry name" value="Protein kinase-like (PK-like)"/>
    <property type="match status" value="1"/>
</dbReference>
<dbReference type="PROSITE" id="PS50011">
    <property type="entry name" value="PROTEIN_KINASE_DOM"/>
    <property type="match status" value="1"/>
</dbReference>